<dbReference type="PANTHER" id="PTHR40288">
    <property type="entry name" value="PROTEIN CBG16535-RELATED"/>
    <property type="match status" value="1"/>
</dbReference>
<dbReference type="Proteomes" id="UP001201812">
    <property type="component" value="Unassembled WGS sequence"/>
</dbReference>
<feature type="compositionally biased region" description="Low complexity" evidence="1">
    <location>
        <begin position="410"/>
        <end position="430"/>
    </location>
</feature>
<comment type="caution">
    <text evidence="3">The sequence shown here is derived from an EMBL/GenBank/DDBJ whole genome shotgun (WGS) entry which is preliminary data.</text>
</comment>
<feature type="region of interest" description="Disordered" evidence="1">
    <location>
        <begin position="395"/>
        <end position="484"/>
    </location>
</feature>
<dbReference type="PANTHER" id="PTHR40288:SF2">
    <property type="entry name" value="G PROTEIN-COUPLED RECEPTOR-RELATED"/>
    <property type="match status" value="1"/>
</dbReference>
<feature type="transmembrane region" description="Helical" evidence="2">
    <location>
        <begin position="129"/>
        <end position="151"/>
    </location>
</feature>
<feature type="transmembrane region" description="Helical" evidence="2">
    <location>
        <begin position="100"/>
        <end position="122"/>
    </location>
</feature>
<name>A0AAD4N4N2_9BILA</name>
<feature type="compositionally biased region" description="Polar residues" evidence="1">
    <location>
        <begin position="447"/>
        <end position="461"/>
    </location>
</feature>
<evidence type="ECO:0000256" key="2">
    <source>
        <dbReference type="SAM" id="Phobius"/>
    </source>
</evidence>
<keyword evidence="4" id="KW-1185">Reference proteome</keyword>
<evidence type="ECO:0000313" key="4">
    <source>
        <dbReference type="Proteomes" id="UP001201812"/>
    </source>
</evidence>
<feature type="region of interest" description="Disordered" evidence="1">
    <location>
        <begin position="302"/>
        <end position="322"/>
    </location>
</feature>
<feature type="region of interest" description="Disordered" evidence="1">
    <location>
        <begin position="349"/>
        <end position="371"/>
    </location>
</feature>
<dbReference type="AlphaFoldDB" id="A0AAD4N4N2"/>
<sequence length="650" mass="72296">MSKGFIQVHDQHSKIFGHRILNSQLSLYLGILQLIVTLWALIQHIFSMLALDKILHCDFTSNSTLPPLLTAVDAIIFDIGLFHSLWGIHGCVAQHLDGGYGRFVWCICHTLALVFCLPFAFVARPKPHYLWPLLVQQSAYGIGLLILSLAALPRVLPTLMGDLSNAPLHAIVFYLIGTIMNMFLLYIYWHWYWYVESMWDSAKKIRNSRLEHSHNSRTGSVRYPISNRFVVPDFDSNHPLACNGQLPVSNGQCLTSPEKPNAVMNGHTNPEKVNSPEQYDSVVTTHQNGDLRTDLSPKISIGNHTGSGVTQPPPSISSSSASSEYCQDVKIVQNSRHLAKEDIFQKIPSQPRRPSIISQVTNSPGNSITSSTLVQLREQLPMPAQVRKLRMEETYGLPPTGRRKRTQHQSTGSIVSTASSSSNASSIMASRPAKPIRSKPNADHKSSSASLGTNPNRNGQNGIRAPLRQQTSLGGEPLTDRLRNGGHLIRDESKIPLLRPQCIVESAQVLRGTGRRLPQIIDLGYPERNVANRHPVALGPATSLDYSEARRITHRPIILHPRRPPASGLYSPPLICSQQSDSIMNANTPWFSADAVMDEESFRKMPQTSLHWTQPMRNRVISSGSVFTDTKCSVVQQRKYPFVYSYSTGI</sequence>
<feature type="transmembrane region" description="Helical" evidence="2">
    <location>
        <begin position="171"/>
        <end position="194"/>
    </location>
</feature>
<feature type="compositionally biased region" description="Polar residues" evidence="1">
    <location>
        <begin position="356"/>
        <end position="371"/>
    </location>
</feature>
<keyword evidence="2" id="KW-1133">Transmembrane helix</keyword>
<dbReference type="EMBL" id="JAKKPZ010000023">
    <property type="protein sequence ID" value="KAI1711180.1"/>
    <property type="molecule type" value="Genomic_DNA"/>
</dbReference>
<evidence type="ECO:0000256" key="1">
    <source>
        <dbReference type="SAM" id="MobiDB-lite"/>
    </source>
</evidence>
<keyword evidence="2" id="KW-0472">Membrane</keyword>
<gene>
    <name evidence="3" type="ORF">DdX_10434</name>
</gene>
<reference evidence="3" key="1">
    <citation type="submission" date="2022-01" db="EMBL/GenBank/DDBJ databases">
        <title>Genome Sequence Resource for Two Populations of Ditylenchus destructor, the Migratory Endoparasitic Phytonematode.</title>
        <authorList>
            <person name="Zhang H."/>
            <person name="Lin R."/>
            <person name="Xie B."/>
        </authorList>
    </citation>
    <scope>NUCLEOTIDE SEQUENCE</scope>
    <source>
        <strain evidence="3">BazhouSP</strain>
    </source>
</reference>
<feature type="transmembrane region" description="Helical" evidence="2">
    <location>
        <begin position="67"/>
        <end position="88"/>
    </location>
</feature>
<organism evidence="3 4">
    <name type="scientific">Ditylenchus destructor</name>
    <dbReference type="NCBI Taxonomy" id="166010"/>
    <lineage>
        <taxon>Eukaryota</taxon>
        <taxon>Metazoa</taxon>
        <taxon>Ecdysozoa</taxon>
        <taxon>Nematoda</taxon>
        <taxon>Chromadorea</taxon>
        <taxon>Rhabditida</taxon>
        <taxon>Tylenchina</taxon>
        <taxon>Tylenchomorpha</taxon>
        <taxon>Sphaerularioidea</taxon>
        <taxon>Anguinidae</taxon>
        <taxon>Anguininae</taxon>
        <taxon>Ditylenchus</taxon>
    </lineage>
</organism>
<feature type="transmembrane region" description="Helical" evidence="2">
    <location>
        <begin position="25"/>
        <end position="46"/>
    </location>
</feature>
<evidence type="ECO:0000313" key="3">
    <source>
        <dbReference type="EMBL" id="KAI1711180.1"/>
    </source>
</evidence>
<accession>A0AAD4N4N2</accession>
<keyword evidence="2" id="KW-0812">Transmembrane</keyword>
<protein>
    <submittedName>
        <fullName evidence="3">Uncharacterized protein</fullName>
    </submittedName>
</protein>
<proteinExistence type="predicted"/>